<name>A0ABS3I180_9ENTE</name>
<dbReference type="SUPFAM" id="SSF47413">
    <property type="entry name" value="lambda repressor-like DNA-binding domains"/>
    <property type="match status" value="1"/>
</dbReference>
<dbReference type="Gene3D" id="1.10.260.40">
    <property type="entry name" value="lambda repressor-like DNA-binding domains"/>
    <property type="match status" value="1"/>
</dbReference>
<comment type="caution">
    <text evidence="3">The sequence shown here is derived from an EMBL/GenBank/DDBJ whole genome shotgun (WGS) entry which is preliminary data.</text>
</comment>
<sequence length="191" mass="22306">MDTDLDYRKANRIKELRLSQGKTLKQVADSIGIADGQLSLYENGKRAPRNKHIWIELANFFNVPVDYLMGINEQPKESVKNESKGNLFRLEKKEQVIKQIANTDSQYFSEFSNFYKLITELMIVQLDEQGEDFEYLYSLIHDILEYSILLAKESVIREETDREKQKKLEKELYGTLSRIQANEVRGTAKEC</sequence>
<organism evidence="3 4">
    <name type="scientific">Candidatus Enterococcus courvalinii</name>
    <dbReference type="NCBI Taxonomy" id="2815329"/>
    <lineage>
        <taxon>Bacteria</taxon>
        <taxon>Bacillati</taxon>
        <taxon>Bacillota</taxon>
        <taxon>Bacilli</taxon>
        <taxon>Lactobacillales</taxon>
        <taxon>Enterococcaceae</taxon>
        <taxon>Enterococcus</taxon>
    </lineage>
</organism>
<reference evidence="3 4" key="1">
    <citation type="submission" date="2021-03" db="EMBL/GenBank/DDBJ databases">
        <title>Enterococcal diversity collection.</title>
        <authorList>
            <person name="Gilmore M.S."/>
            <person name="Schwartzman J."/>
            <person name="Van Tyne D."/>
            <person name="Martin M."/>
            <person name="Earl A.M."/>
            <person name="Manson A.L."/>
            <person name="Straub T."/>
            <person name="Salamzade R."/>
            <person name="Saavedra J."/>
            <person name="Lebreton F."/>
            <person name="Prichula J."/>
            <person name="Schaufler K."/>
            <person name="Gaca A."/>
            <person name="Sgardioli B."/>
            <person name="Wagenaar J."/>
            <person name="Strong T."/>
        </authorList>
    </citation>
    <scope>NUCLEOTIDE SEQUENCE [LARGE SCALE GENOMIC DNA]</scope>
    <source>
        <strain evidence="3 4">MSG2901</strain>
    </source>
</reference>
<dbReference type="CDD" id="cd00093">
    <property type="entry name" value="HTH_XRE"/>
    <property type="match status" value="1"/>
</dbReference>
<dbReference type="Proteomes" id="UP000664832">
    <property type="component" value="Unassembled WGS sequence"/>
</dbReference>
<dbReference type="InterPro" id="IPR001387">
    <property type="entry name" value="Cro/C1-type_HTH"/>
</dbReference>
<dbReference type="PANTHER" id="PTHR46558:SF13">
    <property type="entry name" value="HTH-TYPE TRANSCRIPTIONAL REGULATOR IMMR"/>
    <property type="match status" value="1"/>
</dbReference>
<dbReference type="EMBL" id="JAFLWI010000005">
    <property type="protein sequence ID" value="MBO0481531.1"/>
    <property type="molecule type" value="Genomic_DNA"/>
</dbReference>
<proteinExistence type="predicted"/>
<evidence type="ECO:0000259" key="2">
    <source>
        <dbReference type="PROSITE" id="PS50943"/>
    </source>
</evidence>
<dbReference type="RefSeq" id="WP_206898349.1">
    <property type="nucleotide sequence ID" value="NZ_JAFLWI010000005.1"/>
</dbReference>
<keyword evidence="4" id="KW-1185">Reference proteome</keyword>
<dbReference type="InterPro" id="IPR010982">
    <property type="entry name" value="Lambda_DNA-bd_dom_sf"/>
</dbReference>
<dbReference type="SMART" id="SM00530">
    <property type="entry name" value="HTH_XRE"/>
    <property type="match status" value="1"/>
</dbReference>
<protein>
    <submittedName>
        <fullName evidence="3">Helix-turn-helix transcriptional regulator</fullName>
    </submittedName>
</protein>
<feature type="domain" description="HTH cro/C1-type" evidence="2">
    <location>
        <begin position="13"/>
        <end position="68"/>
    </location>
</feature>
<dbReference type="PANTHER" id="PTHR46558">
    <property type="entry name" value="TRACRIPTIONAL REGULATORY PROTEIN-RELATED-RELATED"/>
    <property type="match status" value="1"/>
</dbReference>
<evidence type="ECO:0000313" key="3">
    <source>
        <dbReference type="EMBL" id="MBO0481531.1"/>
    </source>
</evidence>
<accession>A0ABS3I180</accession>
<dbReference type="PROSITE" id="PS50943">
    <property type="entry name" value="HTH_CROC1"/>
    <property type="match status" value="1"/>
</dbReference>
<gene>
    <name evidence="3" type="ORF">JZO71_04220</name>
</gene>
<evidence type="ECO:0000313" key="4">
    <source>
        <dbReference type="Proteomes" id="UP000664832"/>
    </source>
</evidence>
<evidence type="ECO:0000256" key="1">
    <source>
        <dbReference type="ARBA" id="ARBA00023125"/>
    </source>
</evidence>
<dbReference type="Pfam" id="PF01381">
    <property type="entry name" value="HTH_3"/>
    <property type="match status" value="1"/>
</dbReference>
<keyword evidence="1" id="KW-0238">DNA-binding</keyword>